<dbReference type="Proteomes" id="UP000320762">
    <property type="component" value="Unassembled WGS sequence"/>
</dbReference>
<evidence type="ECO:0000313" key="2">
    <source>
        <dbReference type="Proteomes" id="UP000320762"/>
    </source>
</evidence>
<proteinExistence type="predicted"/>
<dbReference type="AlphaFoldDB" id="A0A550CDE6"/>
<protein>
    <submittedName>
        <fullName evidence="1">Uncharacterized protein</fullName>
    </submittedName>
</protein>
<evidence type="ECO:0000313" key="1">
    <source>
        <dbReference type="EMBL" id="TRM62832.1"/>
    </source>
</evidence>
<organism evidence="1 2">
    <name type="scientific">Schizophyllum amplum</name>
    <dbReference type="NCBI Taxonomy" id="97359"/>
    <lineage>
        <taxon>Eukaryota</taxon>
        <taxon>Fungi</taxon>
        <taxon>Dikarya</taxon>
        <taxon>Basidiomycota</taxon>
        <taxon>Agaricomycotina</taxon>
        <taxon>Agaricomycetes</taxon>
        <taxon>Agaricomycetidae</taxon>
        <taxon>Agaricales</taxon>
        <taxon>Schizophyllaceae</taxon>
        <taxon>Schizophyllum</taxon>
    </lineage>
</organism>
<gene>
    <name evidence="1" type="ORF">BD626DRAFT_496644</name>
</gene>
<accession>A0A550CDE6</accession>
<reference evidence="1 2" key="1">
    <citation type="journal article" date="2019" name="New Phytol.">
        <title>Comparative genomics reveals unique wood-decay strategies and fruiting body development in the Schizophyllaceae.</title>
        <authorList>
            <person name="Almasi E."/>
            <person name="Sahu N."/>
            <person name="Krizsan K."/>
            <person name="Balint B."/>
            <person name="Kovacs G.M."/>
            <person name="Kiss B."/>
            <person name="Cseklye J."/>
            <person name="Drula E."/>
            <person name="Henrissat B."/>
            <person name="Nagy I."/>
            <person name="Chovatia M."/>
            <person name="Adam C."/>
            <person name="LaButti K."/>
            <person name="Lipzen A."/>
            <person name="Riley R."/>
            <person name="Grigoriev I.V."/>
            <person name="Nagy L.G."/>
        </authorList>
    </citation>
    <scope>NUCLEOTIDE SEQUENCE [LARGE SCALE GENOMIC DNA]</scope>
    <source>
        <strain evidence="1 2">NL-1724</strain>
    </source>
</reference>
<dbReference type="EMBL" id="VDMD01000011">
    <property type="protein sequence ID" value="TRM62832.1"/>
    <property type="molecule type" value="Genomic_DNA"/>
</dbReference>
<sequence length="74" mass="7805">MASSGRPVSRRWVQLSCTAVTLYGRGQEESGWSRARGVSCAAQGMAPSVGVVARFGLTAAWWRRLACSMGGGLT</sequence>
<comment type="caution">
    <text evidence="1">The sequence shown here is derived from an EMBL/GenBank/DDBJ whole genome shotgun (WGS) entry which is preliminary data.</text>
</comment>
<name>A0A550CDE6_9AGAR</name>
<keyword evidence="2" id="KW-1185">Reference proteome</keyword>